<proteinExistence type="predicted"/>
<gene>
    <name evidence="2" type="ORF">FPZ41_29030</name>
</gene>
<accession>A0A5N8X0N8</accession>
<dbReference type="RefSeq" id="WP_152866627.1">
    <property type="nucleotide sequence ID" value="NZ_VMNX01000135.1"/>
</dbReference>
<reference evidence="2 3" key="1">
    <citation type="submission" date="2019-09" db="EMBL/GenBank/DDBJ databases">
        <authorList>
            <person name="Duangmal K."/>
            <person name="Teo W.F.A."/>
            <person name="Lipun K."/>
        </authorList>
    </citation>
    <scope>NUCLEOTIDE SEQUENCE [LARGE SCALE GENOMIC DNA]</scope>
    <source>
        <strain evidence="2 3">K1PN6</strain>
    </source>
</reference>
<dbReference type="EMBL" id="VMNX01000135">
    <property type="protein sequence ID" value="MPY52398.1"/>
    <property type="molecule type" value="Genomic_DNA"/>
</dbReference>
<evidence type="ECO:0000256" key="1">
    <source>
        <dbReference type="SAM" id="MobiDB-lite"/>
    </source>
</evidence>
<comment type="caution">
    <text evidence="2">The sequence shown here is derived from an EMBL/GenBank/DDBJ whole genome shotgun (WGS) entry which is preliminary data.</text>
</comment>
<evidence type="ECO:0000313" key="3">
    <source>
        <dbReference type="Proteomes" id="UP000373149"/>
    </source>
</evidence>
<feature type="region of interest" description="Disordered" evidence="1">
    <location>
        <begin position="48"/>
        <end position="68"/>
    </location>
</feature>
<organism evidence="2 3">
    <name type="scientific">Streptomyces acidicola</name>
    <dbReference type="NCBI Taxonomy" id="2596892"/>
    <lineage>
        <taxon>Bacteria</taxon>
        <taxon>Bacillati</taxon>
        <taxon>Actinomycetota</taxon>
        <taxon>Actinomycetes</taxon>
        <taxon>Kitasatosporales</taxon>
        <taxon>Streptomycetaceae</taxon>
        <taxon>Streptomyces</taxon>
    </lineage>
</organism>
<keyword evidence="3" id="KW-1185">Reference proteome</keyword>
<feature type="compositionally biased region" description="Gly residues" evidence="1">
    <location>
        <begin position="59"/>
        <end position="68"/>
    </location>
</feature>
<name>A0A5N8X0N8_9ACTN</name>
<evidence type="ECO:0000313" key="2">
    <source>
        <dbReference type="EMBL" id="MPY52398.1"/>
    </source>
</evidence>
<sequence>MSAYVTEALHPQQDRDVLRELVDWLEEEHGPITASENAAVREELRGLAAEHAQRRGRTAGQGGEGGLQ</sequence>
<dbReference type="AlphaFoldDB" id="A0A5N8X0N8"/>
<dbReference type="Proteomes" id="UP000373149">
    <property type="component" value="Unassembled WGS sequence"/>
</dbReference>
<protein>
    <submittedName>
        <fullName evidence="2">CopG family transcriptional regulator</fullName>
    </submittedName>
</protein>